<dbReference type="Proteomes" id="UP000824201">
    <property type="component" value="Unassembled WGS sequence"/>
</dbReference>
<proteinExistence type="inferred from homology"/>
<dbReference type="EMBL" id="DVHN01000081">
    <property type="protein sequence ID" value="HIR88698.1"/>
    <property type="molecule type" value="Genomic_DNA"/>
</dbReference>
<dbReference type="PANTHER" id="PTHR18964">
    <property type="entry name" value="ROK (REPRESSOR, ORF, KINASE) FAMILY"/>
    <property type="match status" value="1"/>
</dbReference>
<accession>A0A9D1EF10</accession>
<reference evidence="2" key="2">
    <citation type="journal article" date="2021" name="PeerJ">
        <title>Extensive microbial diversity within the chicken gut microbiome revealed by metagenomics and culture.</title>
        <authorList>
            <person name="Gilroy R."/>
            <person name="Ravi A."/>
            <person name="Getino M."/>
            <person name="Pursley I."/>
            <person name="Horton D.L."/>
            <person name="Alikhan N.F."/>
            <person name="Baker D."/>
            <person name="Gharbi K."/>
            <person name="Hall N."/>
            <person name="Watson M."/>
            <person name="Adriaenssens E.M."/>
            <person name="Foster-Nyarko E."/>
            <person name="Jarju S."/>
            <person name="Secka A."/>
            <person name="Antonio M."/>
            <person name="Oren A."/>
            <person name="Chaudhuri R.R."/>
            <person name="La Ragione R."/>
            <person name="Hildebrand F."/>
            <person name="Pallen M.J."/>
        </authorList>
    </citation>
    <scope>NUCLEOTIDE SEQUENCE</scope>
    <source>
        <strain evidence="2">ChiW13-3771</strain>
    </source>
</reference>
<dbReference type="SUPFAM" id="SSF53067">
    <property type="entry name" value="Actin-like ATPase domain"/>
    <property type="match status" value="1"/>
</dbReference>
<dbReference type="AlphaFoldDB" id="A0A9D1EF10"/>
<sequence>MDDYISARGLERISKKILGYPITGYELAKLYHSENTQTQKIWKIFGSELKNAVNPFLNRFQPNTVIIGGQISKSFDIFGEALQSECEKRNIQLYIEPETSVRTMQGLITSILGR</sequence>
<protein>
    <submittedName>
        <fullName evidence="2">ROK family protein</fullName>
    </submittedName>
</protein>
<evidence type="ECO:0000313" key="2">
    <source>
        <dbReference type="EMBL" id="HIR88698.1"/>
    </source>
</evidence>
<name>A0A9D1EF10_9FIRM</name>
<evidence type="ECO:0000313" key="3">
    <source>
        <dbReference type="Proteomes" id="UP000824201"/>
    </source>
</evidence>
<comment type="similarity">
    <text evidence="1">Belongs to the ROK (NagC/XylR) family.</text>
</comment>
<reference evidence="2" key="1">
    <citation type="submission" date="2020-10" db="EMBL/GenBank/DDBJ databases">
        <authorList>
            <person name="Gilroy R."/>
        </authorList>
    </citation>
    <scope>NUCLEOTIDE SEQUENCE</scope>
    <source>
        <strain evidence="2">ChiW13-3771</strain>
    </source>
</reference>
<gene>
    <name evidence="2" type="ORF">IAC96_07085</name>
</gene>
<dbReference type="InterPro" id="IPR043129">
    <property type="entry name" value="ATPase_NBD"/>
</dbReference>
<evidence type="ECO:0000256" key="1">
    <source>
        <dbReference type="ARBA" id="ARBA00006479"/>
    </source>
</evidence>
<dbReference type="PANTHER" id="PTHR18964:SF149">
    <property type="entry name" value="BIFUNCTIONAL UDP-N-ACETYLGLUCOSAMINE 2-EPIMERASE_N-ACETYLMANNOSAMINE KINASE"/>
    <property type="match status" value="1"/>
</dbReference>
<comment type="caution">
    <text evidence="2">The sequence shown here is derived from an EMBL/GenBank/DDBJ whole genome shotgun (WGS) entry which is preliminary data.</text>
</comment>
<organism evidence="2 3">
    <name type="scientific">Candidatus Fimimorpha faecalis</name>
    <dbReference type="NCBI Taxonomy" id="2840824"/>
    <lineage>
        <taxon>Bacteria</taxon>
        <taxon>Bacillati</taxon>
        <taxon>Bacillota</taxon>
        <taxon>Clostridia</taxon>
        <taxon>Eubacteriales</taxon>
        <taxon>Candidatus Fimimorpha</taxon>
    </lineage>
</organism>
<dbReference type="InterPro" id="IPR000600">
    <property type="entry name" value="ROK"/>
</dbReference>
<dbReference type="Gene3D" id="3.30.420.40">
    <property type="match status" value="1"/>
</dbReference>
<dbReference type="Pfam" id="PF00480">
    <property type="entry name" value="ROK"/>
    <property type="match status" value="1"/>
</dbReference>